<feature type="transmembrane region" description="Helical" evidence="1">
    <location>
        <begin position="126"/>
        <end position="149"/>
    </location>
</feature>
<comment type="caution">
    <text evidence="2">The sequence shown here is derived from an EMBL/GenBank/DDBJ whole genome shotgun (WGS) entry which is preliminary data.</text>
</comment>
<keyword evidence="1" id="KW-1133">Transmembrane helix</keyword>
<feature type="transmembrane region" description="Helical" evidence="1">
    <location>
        <begin position="63"/>
        <end position="89"/>
    </location>
</feature>
<gene>
    <name evidence="2" type="ORF">EL26_01400</name>
</gene>
<evidence type="ECO:0000256" key="1">
    <source>
        <dbReference type="SAM" id="Phobius"/>
    </source>
</evidence>
<dbReference type="eggNOG" id="ENOG5032VN2">
    <property type="taxonomic scope" value="Bacteria"/>
</dbReference>
<dbReference type="Proteomes" id="UP000027931">
    <property type="component" value="Unassembled WGS sequence"/>
</dbReference>
<reference evidence="2 3" key="1">
    <citation type="journal article" date="2013" name="Int. J. Syst. Evol. Microbiol.">
        <title>Tumebacillus flagellatus sp. nov., an alpha-amylase/pullulanase-producing bacterium isolated from cassava wastewater.</title>
        <authorList>
            <person name="Wang Q."/>
            <person name="Xie N."/>
            <person name="Qin Y."/>
            <person name="Shen N."/>
            <person name="Zhu J."/>
            <person name="Mi H."/>
            <person name="Huang R."/>
        </authorList>
    </citation>
    <scope>NUCLEOTIDE SEQUENCE [LARGE SCALE GENOMIC DNA]</scope>
    <source>
        <strain evidence="2 3">GST4</strain>
    </source>
</reference>
<keyword evidence="1" id="KW-0472">Membrane</keyword>
<sequence length="187" mass="22169">MSNTYATSNEILDLRRQLHDQIFYKWLHVDLFSFNWWLSLVLTLLFWMVWFQQVDRRRLLEISFYGAMITIISIILDIIGVNLVLWSYGSLFEPLTPALIPGDLVMMPVMYSLLYQRYGKNWRAFLSASIVLSACVAFLVEPLLVWMGIYKLINWRFVYSFPIYILVSMFTRSFVHKVLCHQHSPPD</sequence>
<protein>
    <submittedName>
        <fullName evidence="2">Uncharacterized protein</fullName>
    </submittedName>
</protein>
<keyword evidence="3" id="KW-1185">Reference proteome</keyword>
<dbReference type="RefSeq" id="WP_052035844.1">
    <property type="nucleotide sequence ID" value="NZ_JMIR01000001.1"/>
</dbReference>
<evidence type="ECO:0000313" key="2">
    <source>
        <dbReference type="EMBL" id="KEO85241.1"/>
    </source>
</evidence>
<evidence type="ECO:0000313" key="3">
    <source>
        <dbReference type="Proteomes" id="UP000027931"/>
    </source>
</evidence>
<dbReference type="AlphaFoldDB" id="A0A074LSV6"/>
<feature type="transmembrane region" description="Helical" evidence="1">
    <location>
        <begin position="155"/>
        <end position="175"/>
    </location>
</feature>
<dbReference type="STRING" id="1157490.EL26_01400"/>
<dbReference type="NCBIfam" id="NF041644">
    <property type="entry name" value="CBO0543_fam"/>
    <property type="match status" value="1"/>
</dbReference>
<organism evidence="2 3">
    <name type="scientific">Tumebacillus flagellatus</name>
    <dbReference type="NCBI Taxonomy" id="1157490"/>
    <lineage>
        <taxon>Bacteria</taxon>
        <taxon>Bacillati</taxon>
        <taxon>Bacillota</taxon>
        <taxon>Bacilli</taxon>
        <taxon>Bacillales</taxon>
        <taxon>Alicyclobacillaceae</taxon>
        <taxon>Tumebacillus</taxon>
    </lineage>
</organism>
<feature type="transmembrane region" description="Helical" evidence="1">
    <location>
        <begin position="34"/>
        <end position="51"/>
    </location>
</feature>
<accession>A0A074LSV6</accession>
<proteinExistence type="predicted"/>
<name>A0A074LSV6_9BACL</name>
<keyword evidence="1" id="KW-0812">Transmembrane</keyword>
<dbReference type="OrthoDB" id="1679483at2"/>
<dbReference type="EMBL" id="JMIR01000001">
    <property type="protein sequence ID" value="KEO85241.1"/>
    <property type="molecule type" value="Genomic_DNA"/>
</dbReference>
<dbReference type="InterPro" id="IPR048147">
    <property type="entry name" value="CBO0543-like"/>
</dbReference>